<keyword evidence="2" id="KW-0472">Membrane</keyword>
<dbReference type="EMBL" id="JAVRRT010000007">
    <property type="protein sequence ID" value="KAK5170096.1"/>
    <property type="molecule type" value="Genomic_DNA"/>
</dbReference>
<dbReference type="PANTHER" id="PTHR12526">
    <property type="entry name" value="GLYCOSYLTRANSFERASE"/>
    <property type="match status" value="1"/>
</dbReference>
<feature type="transmembrane region" description="Helical" evidence="2">
    <location>
        <begin position="897"/>
        <end position="921"/>
    </location>
</feature>
<feature type="transmembrane region" description="Helical" evidence="2">
    <location>
        <begin position="857"/>
        <end position="877"/>
    </location>
</feature>
<evidence type="ECO:0000259" key="3">
    <source>
        <dbReference type="Pfam" id="PF00534"/>
    </source>
</evidence>
<protein>
    <recommendedName>
        <fullName evidence="3">Glycosyl transferase family 1 domain-containing protein</fullName>
    </recommendedName>
</protein>
<dbReference type="InterPro" id="IPR001296">
    <property type="entry name" value="Glyco_trans_1"/>
</dbReference>
<proteinExistence type="predicted"/>
<keyword evidence="1" id="KW-0808">Transferase</keyword>
<comment type="caution">
    <text evidence="4">The sequence shown here is derived from an EMBL/GenBank/DDBJ whole genome shotgun (WGS) entry which is preliminary data.</text>
</comment>
<feature type="transmembrane region" description="Helical" evidence="2">
    <location>
        <begin position="1790"/>
        <end position="1811"/>
    </location>
</feature>
<feature type="domain" description="Glycosyl transferase family 1" evidence="3">
    <location>
        <begin position="2535"/>
        <end position="2690"/>
    </location>
</feature>
<feature type="transmembrane region" description="Helical" evidence="2">
    <location>
        <begin position="1189"/>
        <end position="1210"/>
    </location>
</feature>
<dbReference type="RefSeq" id="XP_064659294.1">
    <property type="nucleotide sequence ID" value="XM_064801933.1"/>
</dbReference>
<feature type="transmembrane region" description="Helical" evidence="2">
    <location>
        <begin position="1282"/>
        <end position="1303"/>
    </location>
</feature>
<keyword evidence="1" id="KW-0328">Glycosyltransferase</keyword>
<dbReference type="Proteomes" id="UP001337655">
    <property type="component" value="Unassembled WGS sequence"/>
</dbReference>
<keyword evidence="2" id="KW-0812">Transmembrane</keyword>
<dbReference type="PANTHER" id="PTHR12526:SF604">
    <property type="entry name" value="TRANSFERASE, PUTATIVE (AFU_ORTHOLOGUE AFUA_4G14070)-RELATED"/>
    <property type="match status" value="1"/>
</dbReference>
<feature type="transmembrane region" description="Helical" evidence="2">
    <location>
        <begin position="1309"/>
        <end position="1326"/>
    </location>
</feature>
<feature type="transmembrane region" description="Helical" evidence="2">
    <location>
        <begin position="1230"/>
        <end position="1249"/>
    </location>
</feature>
<dbReference type="Pfam" id="PF00534">
    <property type="entry name" value="Glycos_transf_1"/>
    <property type="match status" value="1"/>
</dbReference>
<reference evidence="4 5" key="1">
    <citation type="submission" date="2023-08" db="EMBL/GenBank/DDBJ databases">
        <title>Black Yeasts Isolated from many extreme environments.</title>
        <authorList>
            <person name="Coleine C."/>
            <person name="Stajich J.E."/>
            <person name="Selbmann L."/>
        </authorList>
    </citation>
    <scope>NUCLEOTIDE SEQUENCE [LARGE SCALE GENOMIC DNA]</scope>
    <source>
        <strain evidence="4 5">CCFEE 5935</strain>
    </source>
</reference>
<feature type="transmembrane region" description="Helical" evidence="2">
    <location>
        <begin position="1363"/>
        <end position="1384"/>
    </location>
</feature>
<feature type="transmembrane region" description="Helical" evidence="2">
    <location>
        <begin position="933"/>
        <end position="955"/>
    </location>
</feature>
<gene>
    <name evidence="4" type="ORF">LTR77_004680</name>
</gene>
<feature type="transmembrane region" description="Helical" evidence="2">
    <location>
        <begin position="961"/>
        <end position="987"/>
    </location>
</feature>
<dbReference type="Gene3D" id="3.40.50.2000">
    <property type="entry name" value="Glycogen Phosphorylase B"/>
    <property type="match status" value="1"/>
</dbReference>
<name>A0AAV9PA94_9PEZI</name>
<keyword evidence="2" id="KW-1133">Transmembrane helix</keyword>
<feature type="transmembrane region" description="Helical" evidence="2">
    <location>
        <begin position="1338"/>
        <end position="1357"/>
    </location>
</feature>
<dbReference type="SUPFAM" id="SSF53756">
    <property type="entry name" value="UDP-Glycosyltransferase/glycogen phosphorylase"/>
    <property type="match status" value="1"/>
</dbReference>
<evidence type="ECO:0000313" key="5">
    <source>
        <dbReference type="Proteomes" id="UP001337655"/>
    </source>
</evidence>
<feature type="transmembrane region" description="Helical" evidence="2">
    <location>
        <begin position="20"/>
        <end position="44"/>
    </location>
</feature>
<accession>A0AAV9PA94</accession>
<keyword evidence="5" id="KW-1185">Reference proteome</keyword>
<evidence type="ECO:0000313" key="4">
    <source>
        <dbReference type="EMBL" id="KAK5170096.1"/>
    </source>
</evidence>
<feature type="transmembrane region" description="Helical" evidence="2">
    <location>
        <begin position="1023"/>
        <end position="1040"/>
    </location>
</feature>
<dbReference type="GeneID" id="89926025"/>
<dbReference type="GO" id="GO:0016757">
    <property type="term" value="F:glycosyltransferase activity"/>
    <property type="evidence" value="ECO:0007669"/>
    <property type="project" value="UniProtKB-KW"/>
</dbReference>
<organism evidence="4 5">
    <name type="scientific">Saxophila tyrrhenica</name>
    <dbReference type="NCBI Taxonomy" id="1690608"/>
    <lineage>
        <taxon>Eukaryota</taxon>
        <taxon>Fungi</taxon>
        <taxon>Dikarya</taxon>
        <taxon>Ascomycota</taxon>
        <taxon>Pezizomycotina</taxon>
        <taxon>Dothideomycetes</taxon>
        <taxon>Dothideomycetidae</taxon>
        <taxon>Mycosphaerellales</taxon>
        <taxon>Extremaceae</taxon>
        <taxon>Saxophila</taxon>
    </lineage>
</organism>
<evidence type="ECO:0000256" key="1">
    <source>
        <dbReference type="ARBA" id="ARBA00022676"/>
    </source>
</evidence>
<sequence length="2842" mass="319187">MANSLGLEAIGWQAMTEHWWNLTAAIVVLVCIILGASHIIFLLFRRFREYQKRRRDEQAKVPPSALVDFLASLPEDIRSLLPQGRPLSKPPTSFGAYFGSFGNPPWEFRNPNQTKLLSQWDLVVLDPYQPGVVEAAAESTSAHVVGRLDVSELDCVRGTSKPADAEKLLSELIRRLTTDFKRRSEPSSPFSGVLLANWQLQLPPVRLNPLLRNLKRLNVSVYLELAPPNYLTEDESLQIQLELVDGLVCHNVTILPNGEPCNYFQMTEMRRAQRAFAKHAWLGKSTFMMLETLHNGVELSHSVLKRSFNWSRYNSALSWIGPRAALTDSDVAVEKTYSSEPLGALMWLKTNEVMAVHEAWRTNRRISQRPSECAEAFQSLEGVMPGLSKHLQPELLPQSTVSRANNHANIAGDFDWPSEHPLRQRDVLSSSAAGESFTGLGCFQLGLQCTSADFDGLVEGQRRLRDLNMLQQVEYEELQSMAQSLRVLYRSCSQTDPLKSALGELLDLLETHGEGEEKHAQIRVYVGLHSGFHNGSDNQFWGLFDGNDTGQYKDIFLSAKTPDRTSTLLHTFLSSREFSRRACFQAECALALHTGLQAENECLPQRLVQDVEKLTPAESLLLLQRLKGPFHYNSDSLEARIAASCETQLIDVPSLAQSRHLSTEEYLHGNVSAEEVVRARLEWLRDQGAAAVPSDEAALSVFGDFDARLPIILMKNEVHHLDQIAKVLQQVVQKGQIDARVDILALSVFSAFRKLAVHEIYLEILDRNPLPNSHPDQAACFAEMFALGAQCEAYLDMTPEAVGRVLAARYWTYYRENQPPRRDDQATELPTAYASMNTDEDPNAASGKAALPVHYRLTFLGIFAVPALVDILLLTLVGRGLYLSTFMGEVEKTMATAGLMVGLLLVGGIGTWVGHGGSYYLHCMSFPAMNMFVLTRLIAGLAIGLIVGVGALIVLGCIKGFYAGFIFFFYFFALSTYLTMLATLAVYQFPDFAFQSGRSAVVKCIPLLLISPIATTFAGHDIIVYPIVLCGFLATLIYASRSVFAQWHSWYSNVPIVSDTELVHWFQGKSTTGKEKMPSDLGQTDLASTPLPRTALMAEVTKERSRRPWTRSTTDDFVRTVARGHDATLLLMDWYCKYSRTKMPYPYSPTWNLQVKAAVDTLKDMQKGLKLHNAFIHWRESGPEVWCGVLYFVVALMDKWVALLTGGALVGLSAADSSRYRLSVGFGLSYYLIAAVCLDAVATPLWPIANKRTSTKIDSLETLREVAVIDIKARRKVYWSNFGSFFFMHVWGIALMTALLWTFEGDEKAIIMFLAYVGAYSGLLWYQYNRVYTGALAIDDLVTGAIVGLVTGLVLRSCTELEFSGVIGLAAATWTTALLSMWTAKIRLPRFRRRNGDHHTEKDEDATFYYSGSLWASPELSQRTLSNIFNKALTVPEEERFDVVPSVAPGVEALRILSTCNTIPKSTAFQAAFPQAAQVAETASRLWKDGKVVVELVPASLVFDQDPLLTTISRNRGSTLHVIVFVGHESSHPQKRMVDIGKNSQIIAEAVMQATSQAKLGFSYDQSVLAELIVTPEVAVGASVPWGLRHHLEWSSAERARVIRTGDRAFLCYLLLGLDADLEWDLLSRSTRSFLLKRCCRERCPVDSSQLQWIRQQSRTRPALNLTGATAHSDESHVEQHIARCNLGAHLALLTQECARDLQADLGSQGLADMSDYQKLPGASQSRLWDSSKQPLHLKLARPLVRTIQGLRFAVKFFVVASVADPDLQREIDYALDGQNVVFRVVAKSLLISLWQICRALQCFIIPWYLFYGRAKVLSLHKEMRGTVVKMGKNRLTMEGMLGSFTGFFQTPSGASVFTSQRNGPVEFSLYSGQHATQPENQTKLISVNQYGPGLLLRKKEEYTKEAISNVFKYEYPEQMGSRIPIQRHCVKGNREGEVVQYDERGHISSGSYLKDGNLVKFHFSYRKNARFDDELLRGHFELAHIKMAVSWCFPPLEHAERLETWLPYTKVTDATFVEGEKAYRSQWTYDHRSHPTIDTTLNGQAVDTPLMILHDWFGVLKKPTECNFLNENPLFLFRSAGSSVASRVLLSNRKRWPVSTPMARTHLWRSWKQGKDLDGVTVRWLDEEQLRSEQALRPYWLRRDFGFLSSGKEYLERNADAVMARSDIDPDISSWCSLAYKYSDLVNFGQGGDSKINTRRHETQIRDADDVLHVLAHDTGTWPNEGGGVSACRRDLVNNLQTIRWHVVAENANDFGIPKFQIEKNVQSLSVLPLWGMDFLTPTHGVFQDYRDSAVQQRLQNVSDADIRTNFFPILASLVKCARAIKFDSSHVEEASQALLDLNSYFATDRHWSRVWTSDAVKQRWRELWLSEDVTNARPLSQWLEAEQPTLLHLDTALDMWHRYLFIFSLPVPERIPDVFQASHHFAGASYGVLCKLRRNCSLHVWDHCISWREVTVFLSSAMSFDSPFVCSSLMQLSQMTSVLILHYADVVLPCADFFNPGWEIEHGTQEGKLQHRRAFARKIDPVVNGICDMEKFKPIEKIKTTKPTVTMLSHVRFVKDIKNAILAADIIVHEWGFKDYQLDIYGDMEKAPAYSVECKEILASKGLRDHVTLRGLGSPSKVLEESWLFLNSSISEGLPLAMGEAALTGVPVVCTDVGASFRVVTDPVTWKKFSAVIAPNDAHSLAKAQVEVLGLLGEWSKYAGDDPGFQVPKLSLHPTPDEVQAITDRMYEKSEKRRQLGMMGRANVLNSFSEGRYLREHEQMLWIGKQQSPRYLSRTRQMAAKPLELTAAHLAANISRPLTPLDPPMGTPLLRYLRLESPSPRYSAPASTASTSWSGS</sequence>
<evidence type="ECO:0000256" key="2">
    <source>
        <dbReference type="SAM" id="Phobius"/>
    </source>
</evidence>